<dbReference type="PANTHER" id="PTHR42693">
    <property type="entry name" value="ARYLSULFATASE FAMILY MEMBER"/>
    <property type="match status" value="1"/>
</dbReference>
<dbReference type="PROSITE" id="PS00523">
    <property type="entry name" value="SULFATASE_1"/>
    <property type="match status" value="1"/>
</dbReference>
<evidence type="ECO:0000313" key="6">
    <source>
        <dbReference type="EMBL" id="SHN32962.1"/>
    </source>
</evidence>
<evidence type="ECO:0000256" key="1">
    <source>
        <dbReference type="ARBA" id="ARBA00008779"/>
    </source>
</evidence>
<dbReference type="InterPro" id="IPR000917">
    <property type="entry name" value="Sulfatase_N"/>
</dbReference>
<dbReference type="SUPFAM" id="SSF53649">
    <property type="entry name" value="Alkaline phosphatase-like"/>
    <property type="match status" value="1"/>
</dbReference>
<dbReference type="STRING" id="388280.SAMN04488057_1215"/>
<sequence>MTFRLILFLAFFAIACSAEKPAEQAPPNIIYILADDLGYGDLGCYGQEKIETPHIDALAASGMLFTQHYAGSPVCAPSRAVLLTGQHSGRAQVRGNDEWGDRGDVWDFMAMLADSTLEGQRPIREGTTTLGSLLQGAGYATAIVGKWGLGAPHTEGVPNKQGFDYFFGYNCQRQAHTLYPVHLWENDRRVYLNNDTVPPNTRLPEGADPYARASYSDYFLTDYAPGEMFERITAFVSDQKNNPFFLYWATPIPHVPLQVPTKWVDYYVDKFGDEEPYLGERSYFPARHPRATYAAMVSYLDEQVGQLVQQLKEQGVYDNTLIIFTSDNGPTFNGGTDSPWFNSAGPFREERGFGKGYLYEGGIRVPMIASWPVVIDKGTTTDHVSAFYDVMPTLAEIAGVEAPFDSDGISFLPALKGEKQDKHEFLYWEFPSYGGQMAVRMGNWKALRLNMQEQPSEWQLFDLENDPMETNDLAAEHPEIIRKVAQIVAEAHVPAANPRWRFSALGE</sequence>
<keyword evidence="4" id="KW-0106">Calcium</keyword>
<dbReference type="AlphaFoldDB" id="A0A1M7QND7"/>
<evidence type="ECO:0000256" key="3">
    <source>
        <dbReference type="ARBA" id="ARBA00022801"/>
    </source>
</evidence>
<dbReference type="OrthoDB" id="9764377at2"/>
<dbReference type="InterPro" id="IPR050738">
    <property type="entry name" value="Sulfatase"/>
</dbReference>
<feature type="domain" description="Sulfatase N-terminal" evidence="5">
    <location>
        <begin position="27"/>
        <end position="400"/>
    </location>
</feature>
<dbReference type="RefSeq" id="WP_073097847.1">
    <property type="nucleotide sequence ID" value="NZ_FRCY01000021.1"/>
</dbReference>
<dbReference type="InterPro" id="IPR024607">
    <property type="entry name" value="Sulfatase_CS"/>
</dbReference>
<accession>A0A1M7QND7</accession>
<dbReference type="Gene3D" id="3.40.720.10">
    <property type="entry name" value="Alkaline Phosphatase, subunit A"/>
    <property type="match status" value="1"/>
</dbReference>
<dbReference type="GO" id="GO:0004065">
    <property type="term" value="F:arylsulfatase activity"/>
    <property type="evidence" value="ECO:0007669"/>
    <property type="project" value="TreeGrafter"/>
</dbReference>
<comment type="similarity">
    <text evidence="1">Belongs to the sulfatase family.</text>
</comment>
<gene>
    <name evidence="6" type="ORF">SAMN04488057_1215</name>
</gene>
<dbReference type="EMBL" id="FRCY01000021">
    <property type="protein sequence ID" value="SHN32962.1"/>
    <property type="molecule type" value="Genomic_DNA"/>
</dbReference>
<organism evidence="6 7">
    <name type="scientific">Cyclobacterium lianum</name>
    <dbReference type="NCBI Taxonomy" id="388280"/>
    <lineage>
        <taxon>Bacteria</taxon>
        <taxon>Pseudomonadati</taxon>
        <taxon>Bacteroidota</taxon>
        <taxon>Cytophagia</taxon>
        <taxon>Cytophagales</taxon>
        <taxon>Cyclobacteriaceae</taxon>
        <taxon>Cyclobacterium</taxon>
    </lineage>
</organism>
<name>A0A1M7QND7_9BACT</name>
<dbReference type="Pfam" id="PF00884">
    <property type="entry name" value="Sulfatase"/>
    <property type="match status" value="1"/>
</dbReference>
<proteinExistence type="inferred from homology"/>
<dbReference type="CDD" id="cd16145">
    <property type="entry name" value="ARS_like"/>
    <property type="match status" value="1"/>
</dbReference>
<evidence type="ECO:0000313" key="7">
    <source>
        <dbReference type="Proteomes" id="UP000184513"/>
    </source>
</evidence>
<dbReference type="GO" id="GO:0046872">
    <property type="term" value="F:metal ion binding"/>
    <property type="evidence" value="ECO:0007669"/>
    <property type="project" value="UniProtKB-KW"/>
</dbReference>
<dbReference type="Proteomes" id="UP000184513">
    <property type="component" value="Unassembled WGS sequence"/>
</dbReference>
<evidence type="ECO:0000259" key="5">
    <source>
        <dbReference type="Pfam" id="PF00884"/>
    </source>
</evidence>
<evidence type="ECO:0000256" key="4">
    <source>
        <dbReference type="ARBA" id="ARBA00022837"/>
    </source>
</evidence>
<evidence type="ECO:0000256" key="2">
    <source>
        <dbReference type="ARBA" id="ARBA00022723"/>
    </source>
</evidence>
<dbReference type="Gene3D" id="3.30.1120.10">
    <property type="match status" value="1"/>
</dbReference>
<keyword evidence="2" id="KW-0479">Metal-binding</keyword>
<protein>
    <submittedName>
        <fullName evidence="6">Arylsulfatase</fullName>
    </submittedName>
</protein>
<dbReference type="PROSITE" id="PS51257">
    <property type="entry name" value="PROKAR_LIPOPROTEIN"/>
    <property type="match status" value="1"/>
</dbReference>
<keyword evidence="3" id="KW-0378">Hydrolase</keyword>
<dbReference type="PANTHER" id="PTHR42693:SF53">
    <property type="entry name" value="ENDO-4-O-SULFATASE"/>
    <property type="match status" value="1"/>
</dbReference>
<dbReference type="InterPro" id="IPR017850">
    <property type="entry name" value="Alkaline_phosphatase_core_sf"/>
</dbReference>
<keyword evidence="7" id="KW-1185">Reference proteome</keyword>
<reference evidence="6 7" key="1">
    <citation type="submission" date="2016-11" db="EMBL/GenBank/DDBJ databases">
        <authorList>
            <person name="Jaros S."/>
            <person name="Januszkiewicz K."/>
            <person name="Wedrychowicz H."/>
        </authorList>
    </citation>
    <scope>NUCLEOTIDE SEQUENCE [LARGE SCALE GENOMIC DNA]</scope>
    <source>
        <strain evidence="6 7">CGMCC 1.6102</strain>
    </source>
</reference>